<dbReference type="Gene3D" id="3.40.250.10">
    <property type="entry name" value="Rhodanese-like domain"/>
    <property type="match status" value="1"/>
</dbReference>
<proteinExistence type="predicted"/>
<dbReference type="EMBL" id="CP020477">
    <property type="protein sequence ID" value="ARM74971.1"/>
    <property type="molecule type" value="Genomic_DNA"/>
</dbReference>
<dbReference type="Proteomes" id="UP000193404">
    <property type="component" value="Chromosome"/>
</dbReference>
<name>A0A1W6JXE5_9CREN</name>
<dbReference type="STRING" id="282676.B6F84_02285"/>
<evidence type="ECO:0000313" key="2">
    <source>
        <dbReference type="EMBL" id="ARM74971.1"/>
    </source>
</evidence>
<evidence type="ECO:0000259" key="1">
    <source>
        <dbReference type="PROSITE" id="PS50206"/>
    </source>
</evidence>
<dbReference type="PANTHER" id="PTHR43031:SF1">
    <property type="entry name" value="PYRIDINE NUCLEOTIDE-DISULPHIDE OXIDOREDUCTASE"/>
    <property type="match status" value="1"/>
</dbReference>
<organism evidence="2 3">
    <name type="scientific">Acidianus manzaensis</name>
    <dbReference type="NCBI Taxonomy" id="282676"/>
    <lineage>
        <taxon>Archaea</taxon>
        <taxon>Thermoproteota</taxon>
        <taxon>Thermoprotei</taxon>
        <taxon>Sulfolobales</taxon>
        <taxon>Sulfolobaceae</taxon>
        <taxon>Acidianus</taxon>
    </lineage>
</organism>
<dbReference type="SMART" id="SM00450">
    <property type="entry name" value="RHOD"/>
    <property type="match status" value="1"/>
</dbReference>
<evidence type="ECO:0000313" key="3">
    <source>
        <dbReference type="Proteomes" id="UP000193404"/>
    </source>
</evidence>
<reference evidence="2 3" key="1">
    <citation type="submission" date="2017-03" db="EMBL/GenBank/DDBJ databases">
        <title>Sulfur activation and transportation mechanism of thermophilic Archaea Acidianus manzaensis YN-25.</title>
        <authorList>
            <person name="Ma Y."/>
            <person name="Yang Y."/>
            <person name="Xia J."/>
        </authorList>
    </citation>
    <scope>NUCLEOTIDE SEQUENCE [LARGE SCALE GENOMIC DNA]</scope>
    <source>
        <strain evidence="2 3">YN-25</strain>
    </source>
</reference>
<dbReference type="GeneID" id="41589710"/>
<dbReference type="PANTHER" id="PTHR43031">
    <property type="entry name" value="FAD-DEPENDENT OXIDOREDUCTASE"/>
    <property type="match status" value="1"/>
</dbReference>
<dbReference type="OrthoDB" id="135517at2157"/>
<dbReference type="InterPro" id="IPR050229">
    <property type="entry name" value="GlpE_sulfurtransferase"/>
</dbReference>
<accession>A0A1W6JXE5</accession>
<dbReference type="InterPro" id="IPR036873">
    <property type="entry name" value="Rhodanese-like_dom_sf"/>
</dbReference>
<protein>
    <submittedName>
        <fullName evidence="2">Rhodanese</fullName>
    </submittedName>
</protein>
<keyword evidence="3" id="KW-1185">Reference proteome</keyword>
<gene>
    <name evidence="2" type="ORF">B6F84_02285</name>
</gene>
<dbReference type="SUPFAM" id="SSF52821">
    <property type="entry name" value="Rhodanese/Cell cycle control phosphatase"/>
    <property type="match status" value="1"/>
</dbReference>
<dbReference type="CDD" id="cd00158">
    <property type="entry name" value="RHOD"/>
    <property type="match status" value="1"/>
</dbReference>
<dbReference type="RefSeq" id="WP_148690726.1">
    <property type="nucleotide sequence ID" value="NZ_CP020477.1"/>
</dbReference>
<sequence>MQLIQEYTSPYYKHIISLPPSSVRKLWKKNEIILIDVRTPQEYEDHHIPGSILLPLDYLEALSKFLPSDKDVAVICEHGNRAMYATYGLPHIWKRKAIHMQYGMVGWMSMGYETDYGMDENGRKWEEWLDKI</sequence>
<dbReference type="Pfam" id="PF00581">
    <property type="entry name" value="Rhodanese"/>
    <property type="match status" value="1"/>
</dbReference>
<feature type="domain" description="Rhodanese" evidence="1">
    <location>
        <begin position="28"/>
        <end position="116"/>
    </location>
</feature>
<dbReference type="InterPro" id="IPR001763">
    <property type="entry name" value="Rhodanese-like_dom"/>
</dbReference>
<dbReference type="AlphaFoldDB" id="A0A1W6JXE5"/>
<dbReference type="PROSITE" id="PS50206">
    <property type="entry name" value="RHODANESE_3"/>
    <property type="match status" value="1"/>
</dbReference>
<dbReference type="KEGG" id="aman:B6F84_02285"/>